<dbReference type="OMA" id="RNFGGWA"/>
<keyword evidence="4 7" id="KW-0812">Transmembrane</keyword>
<evidence type="ECO:0000256" key="1">
    <source>
        <dbReference type="ARBA" id="ARBA00004141"/>
    </source>
</evidence>
<feature type="transmembrane region" description="Helical" evidence="7">
    <location>
        <begin position="78"/>
        <end position="101"/>
    </location>
</feature>
<keyword evidence="5 7" id="KW-1133">Transmembrane helix</keyword>
<feature type="transmembrane region" description="Helical" evidence="7">
    <location>
        <begin position="214"/>
        <end position="235"/>
    </location>
</feature>
<evidence type="ECO:0000313" key="9">
    <source>
        <dbReference type="Proteomes" id="UP001142055"/>
    </source>
</evidence>
<proteinExistence type="inferred from homology"/>
<reference evidence="8" key="1">
    <citation type="submission" date="2022-12" db="EMBL/GenBank/DDBJ databases">
        <title>Genome assemblies of Blomia tropicalis.</title>
        <authorList>
            <person name="Cui Y."/>
        </authorList>
    </citation>
    <scope>NUCLEOTIDE SEQUENCE</scope>
    <source>
        <tissue evidence="8">Adult mites</tissue>
    </source>
</reference>
<dbReference type="AlphaFoldDB" id="A0A9Q0M541"/>
<keyword evidence="3" id="KW-0813">Transport</keyword>
<dbReference type="GO" id="GO:0015165">
    <property type="term" value="F:pyrimidine nucleotide-sugar transmembrane transporter activity"/>
    <property type="evidence" value="ECO:0007669"/>
    <property type="project" value="InterPro"/>
</dbReference>
<accession>A0A9Q0M541</accession>
<dbReference type="Pfam" id="PF04142">
    <property type="entry name" value="Nuc_sug_transp"/>
    <property type="match status" value="1"/>
</dbReference>
<keyword evidence="6 7" id="KW-0472">Membrane</keyword>
<dbReference type="GO" id="GO:0000139">
    <property type="term" value="C:Golgi membrane"/>
    <property type="evidence" value="ECO:0007669"/>
    <property type="project" value="InterPro"/>
</dbReference>
<feature type="transmembrane region" description="Helical" evidence="7">
    <location>
        <begin position="312"/>
        <end position="332"/>
    </location>
</feature>
<feature type="transmembrane region" description="Helical" evidence="7">
    <location>
        <begin position="178"/>
        <end position="199"/>
    </location>
</feature>
<evidence type="ECO:0008006" key="10">
    <source>
        <dbReference type="Google" id="ProtNLM"/>
    </source>
</evidence>
<dbReference type="PANTHER" id="PTHR10231">
    <property type="entry name" value="NUCLEOTIDE-SUGAR TRANSMEMBRANE TRANSPORTER"/>
    <property type="match status" value="1"/>
</dbReference>
<comment type="caution">
    <text evidence="8">The sequence shown here is derived from an EMBL/GenBank/DDBJ whole genome shotgun (WGS) entry which is preliminary data.</text>
</comment>
<feature type="transmembrane region" description="Helical" evidence="7">
    <location>
        <begin position="280"/>
        <end position="305"/>
    </location>
</feature>
<keyword evidence="3" id="KW-0762">Sugar transport</keyword>
<comment type="subcellular location">
    <subcellularLocation>
        <location evidence="1">Membrane</location>
        <topology evidence="1">Multi-pass membrane protein</topology>
    </subcellularLocation>
</comment>
<dbReference type="Proteomes" id="UP001142055">
    <property type="component" value="Chromosome 3"/>
</dbReference>
<feature type="transmembrane region" description="Helical" evidence="7">
    <location>
        <begin position="338"/>
        <end position="355"/>
    </location>
</feature>
<dbReference type="InterPro" id="IPR007271">
    <property type="entry name" value="Nuc_sug_transpt"/>
</dbReference>
<protein>
    <recommendedName>
        <fullName evidence="10">UDP-N-acetylglucosamine transporter</fullName>
    </recommendedName>
</protein>
<evidence type="ECO:0000256" key="2">
    <source>
        <dbReference type="ARBA" id="ARBA00009976"/>
    </source>
</evidence>
<gene>
    <name evidence="8" type="ORF">RDWZM_008692</name>
</gene>
<evidence type="ECO:0000256" key="3">
    <source>
        <dbReference type="ARBA" id="ARBA00022597"/>
    </source>
</evidence>
<dbReference type="OrthoDB" id="408493at2759"/>
<evidence type="ECO:0000256" key="6">
    <source>
        <dbReference type="ARBA" id="ARBA00023136"/>
    </source>
</evidence>
<evidence type="ECO:0000313" key="8">
    <source>
        <dbReference type="EMBL" id="KAJ6217535.1"/>
    </source>
</evidence>
<feature type="transmembrane region" description="Helical" evidence="7">
    <location>
        <begin position="247"/>
        <end position="268"/>
    </location>
</feature>
<name>A0A9Q0M541_BLOTA</name>
<dbReference type="EMBL" id="JAPWDV010000003">
    <property type="protein sequence ID" value="KAJ6217535.1"/>
    <property type="molecule type" value="Genomic_DNA"/>
</dbReference>
<dbReference type="NCBIfam" id="TIGR00803">
    <property type="entry name" value="nst"/>
    <property type="match status" value="1"/>
</dbReference>
<comment type="similarity">
    <text evidence="2">Belongs to the nucleotide-sugar transporter family. SLC35A subfamily.</text>
</comment>
<dbReference type="InterPro" id="IPR037185">
    <property type="entry name" value="EmrE-like"/>
</dbReference>
<dbReference type="SUPFAM" id="SSF103481">
    <property type="entry name" value="Multidrug resistance efflux transporter EmrE"/>
    <property type="match status" value="1"/>
</dbReference>
<evidence type="ECO:0000256" key="4">
    <source>
        <dbReference type="ARBA" id="ARBA00022692"/>
    </source>
</evidence>
<organism evidence="8 9">
    <name type="scientific">Blomia tropicalis</name>
    <name type="common">Mite</name>
    <dbReference type="NCBI Taxonomy" id="40697"/>
    <lineage>
        <taxon>Eukaryota</taxon>
        <taxon>Metazoa</taxon>
        <taxon>Ecdysozoa</taxon>
        <taxon>Arthropoda</taxon>
        <taxon>Chelicerata</taxon>
        <taxon>Arachnida</taxon>
        <taxon>Acari</taxon>
        <taxon>Acariformes</taxon>
        <taxon>Sarcoptiformes</taxon>
        <taxon>Astigmata</taxon>
        <taxon>Glycyphagoidea</taxon>
        <taxon>Echimyopodidae</taxon>
        <taxon>Blomia</taxon>
    </lineage>
</organism>
<sequence length="374" mass="41977">MDPKERTINNHQLNGVEESLKLNIDNDDHHSTIKDDDHKQSREKSNKLTLKYVSLVTLTIQNASLALFMRAARTQTELFITSSAVIMAELMKLLTCLVMVYRDEGNNFRRTWNVLEKTVVKDPLDTLKVAVPAIVYYVQNNLIYVGATHLDAATAQVTYQLKILTTALFSIFLLNKKLYSFQWLALFMLFIGVACVQLTQTTKGKKAEHSEQNVLIGFLAILSACCLSGFAGVYFEKILKNSSHVSLWIRNIQLAAIAIPFGLVQVFVTDYKFIEEKGFFYGYSLLTWTVIFLQAQGGLLVAVVVKYADNILKGFATSISIILSCVVSIYIFDFKISFQFFIGASLVIASVFLYSKPPNADNSIISKLKNLAIN</sequence>
<evidence type="ECO:0000256" key="5">
    <source>
        <dbReference type="ARBA" id="ARBA00022989"/>
    </source>
</evidence>
<keyword evidence="9" id="KW-1185">Reference proteome</keyword>
<evidence type="ECO:0000256" key="7">
    <source>
        <dbReference type="SAM" id="Phobius"/>
    </source>
</evidence>
<dbReference type="PIRSF" id="PIRSF005799">
    <property type="entry name" value="UDP-gal_transpt"/>
    <property type="match status" value="1"/>
</dbReference>